<evidence type="ECO:0000259" key="3">
    <source>
        <dbReference type="Pfam" id="PF01557"/>
    </source>
</evidence>
<dbReference type="EMBL" id="JAUSQZ010000001">
    <property type="protein sequence ID" value="MDP9829802.1"/>
    <property type="molecule type" value="Genomic_DNA"/>
</dbReference>
<sequence>MRLASVRTPAGLRVGTVDGDQVVVHRDLAATSDDVIRGLVTPAQLTGGERVALDEVELASPVGRFNRDVLCTGWNYADHFYETQGAAEMPAHPNFFTRGPDSVIGPRDDIAWDPGLSQRYDYEAELALVIGTDGRSIAEDQAWKHVFGVLVANDVSLRDLQFRHGGQWLKGKSADRTCPLGPWITTLDEVDPSDLAISCRVNGELLQSASTAQMAFAVPRLLAELSRGMTLRAGDVVLTGTPSGIGNARDPQVRLAEGDVVETEIEGLGRLVNRVVRSVL</sequence>
<organism evidence="5 6">
    <name type="scientific">Kineosporia succinea</name>
    <dbReference type="NCBI Taxonomy" id="84632"/>
    <lineage>
        <taxon>Bacteria</taxon>
        <taxon>Bacillati</taxon>
        <taxon>Actinomycetota</taxon>
        <taxon>Actinomycetes</taxon>
        <taxon>Kineosporiales</taxon>
        <taxon>Kineosporiaceae</taxon>
        <taxon>Kineosporia</taxon>
    </lineage>
</organism>
<dbReference type="RefSeq" id="WP_307248334.1">
    <property type="nucleotide sequence ID" value="NZ_JAUSQZ010000001.1"/>
</dbReference>
<dbReference type="InterPro" id="IPR036663">
    <property type="entry name" value="Fumarylacetoacetase_C_sf"/>
</dbReference>
<keyword evidence="2" id="KW-0479">Metal-binding</keyword>
<evidence type="ECO:0000256" key="1">
    <source>
        <dbReference type="ARBA" id="ARBA00010211"/>
    </source>
</evidence>
<dbReference type="InterPro" id="IPR018833">
    <property type="entry name" value="Rv2993c-like_N"/>
</dbReference>
<protein>
    <submittedName>
        <fullName evidence="5">2-keto-4-pentenoate hydratase/2-oxohepta-3-ene-1,7-dioic acid hydratase in catechol pathway</fullName>
    </submittedName>
</protein>
<dbReference type="PANTHER" id="PTHR42796">
    <property type="entry name" value="FUMARYLACETOACETATE HYDROLASE DOMAIN-CONTAINING PROTEIN 2A-RELATED"/>
    <property type="match status" value="1"/>
</dbReference>
<evidence type="ECO:0000313" key="6">
    <source>
        <dbReference type="Proteomes" id="UP001235712"/>
    </source>
</evidence>
<name>A0ABT9PBE8_9ACTN</name>
<proteinExistence type="inferred from homology"/>
<dbReference type="Pfam" id="PF10370">
    <property type="entry name" value="Rv2993c-like_N"/>
    <property type="match status" value="1"/>
</dbReference>
<comment type="caution">
    <text evidence="5">The sequence shown here is derived from an EMBL/GenBank/DDBJ whole genome shotgun (WGS) entry which is preliminary data.</text>
</comment>
<accession>A0ABT9PBE8</accession>
<dbReference type="SUPFAM" id="SSF56529">
    <property type="entry name" value="FAH"/>
    <property type="match status" value="1"/>
</dbReference>
<feature type="domain" description="Rv2993c-like N-terminal" evidence="4">
    <location>
        <begin position="1"/>
        <end position="61"/>
    </location>
</feature>
<feature type="domain" description="Fumarylacetoacetase-like C-terminal" evidence="3">
    <location>
        <begin position="69"/>
        <end position="276"/>
    </location>
</feature>
<evidence type="ECO:0000256" key="2">
    <source>
        <dbReference type="ARBA" id="ARBA00022723"/>
    </source>
</evidence>
<evidence type="ECO:0000313" key="5">
    <source>
        <dbReference type="EMBL" id="MDP9829802.1"/>
    </source>
</evidence>
<reference evidence="5 6" key="1">
    <citation type="submission" date="2023-07" db="EMBL/GenBank/DDBJ databases">
        <title>Sequencing the genomes of 1000 actinobacteria strains.</title>
        <authorList>
            <person name="Klenk H.-P."/>
        </authorList>
    </citation>
    <scope>NUCLEOTIDE SEQUENCE [LARGE SCALE GENOMIC DNA]</scope>
    <source>
        <strain evidence="5 6">DSM 44388</strain>
    </source>
</reference>
<dbReference type="PANTHER" id="PTHR42796:SF4">
    <property type="entry name" value="FUMARYLACETOACETATE HYDROLASE DOMAIN-CONTAINING PROTEIN 2A"/>
    <property type="match status" value="1"/>
</dbReference>
<gene>
    <name evidence="5" type="ORF">J2S57_005551</name>
</gene>
<comment type="similarity">
    <text evidence="1">Belongs to the FAH family.</text>
</comment>
<keyword evidence="6" id="KW-1185">Reference proteome</keyword>
<dbReference type="Proteomes" id="UP001235712">
    <property type="component" value="Unassembled WGS sequence"/>
</dbReference>
<dbReference type="Gene3D" id="3.90.850.10">
    <property type="entry name" value="Fumarylacetoacetase-like, C-terminal domain"/>
    <property type="match status" value="1"/>
</dbReference>
<dbReference type="Pfam" id="PF01557">
    <property type="entry name" value="FAA_hydrolase"/>
    <property type="match status" value="1"/>
</dbReference>
<dbReference type="InterPro" id="IPR011234">
    <property type="entry name" value="Fumarylacetoacetase-like_C"/>
</dbReference>
<dbReference type="InterPro" id="IPR051121">
    <property type="entry name" value="FAH"/>
</dbReference>
<evidence type="ECO:0000259" key="4">
    <source>
        <dbReference type="Pfam" id="PF10370"/>
    </source>
</evidence>